<dbReference type="InterPro" id="IPR011032">
    <property type="entry name" value="GroES-like_sf"/>
</dbReference>
<dbReference type="SUPFAM" id="SSF53901">
    <property type="entry name" value="Thiolase-like"/>
    <property type="match status" value="1"/>
</dbReference>
<keyword evidence="5" id="KW-0560">Oxidoreductase</keyword>
<dbReference type="SMART" id="SM00825">
    <property type="entry name" value="PKS_KS"/>
    <property type="match status" value="1"/>
</dbReference>
<reference evidence="12 13" key="1">
    <citation type="submission" date="2014-04" db="EMBL/GenBank/DDBJ databases">
        <authorList>
            <consortium name="DOE Joint Genome Institute"/>
            <person name="Kuo A."/>
            <person name="Martino E."/>
            <person name="Perotto S."/>
            <person name="Kohler A."/>
            <person name="Nagy L.G."/>
            <person name="Floudas D."/>
            <person name="Copeland A."/>
            <person name="Barry K.W."/>
            <person name="Cichocki N."/>
            <person name="Veneault-Fourrey C."/>
            <person name="LaButti K."/>
            <person name="Lindquist E.A."/>
            <person name="Lipzen A."/>
            <person name="Lundell T."/>
            <person name="Morin E."/>
            <person name="Murat C."/>
            <person name="Sun H."/>
            <person name="Tunlid A."/>
            <person name="Henrissat B."/>
            <person name="Grigoriev I.V."/>
            <person name="Hibbett D.S."/>
            <person name="Martin F."/>
            <person name="Nordberg H.P."/>
            <person name="Cantor M.N."/>
            <person name="Hua S.X."/>
        </authorList>
    </citation>
    <scope>NUCLEOTIDE SEQUENCE [LARGE SCALE GENOMIC DNA]</scope>
    <source>
        <strain evidence="12 13">Zn</strain>
    </source>
</reference>
<dbReference type="GO" id="GO:0016491">
    <property type="term" value="F:oxidoreductase activity"/>
    <property type="evidence" value="ECO:0007669"/>
    <property type="project" value="UniProtKB-KW"/>
</dbReference>
<dbReference type="PROSITE" id="PS51257">
    <property type="entry name" value="PROKAR_LIPOPROTEIN"/>
    <property type="match status" value="1"/>
</dbReference>
<feature type="region of interest" description="N-terminal hotdog fold" evidence="8">
    <location>
        <begin position="960"/>
        <end position="1094"/>
    </location>
</feature>
<feature type="domain" description="Ketosynthase family 3 (KS3)" evidence="10">
    <location>
        <begin position="12"/>
        <end position="439"/>
    </location>
</feature>
<dbReference type="PROSITE" id="PS00012">
    <property type="entry name" value="PHOSPHOPANTETHEINE"/>
    <property type="match status" value="1"/>
</dbReference>
<keyword evidence="1" id="KW-0596">Phosphopantetheine</keyword>
<dbReference type="Gene3D" id="3.40.47.10">
    <property type="match status" value="1"/>
</dbReference>
<dbReference type="InterPro" id="IPR013968">
    <property type="entry name" value="PKS_KR"/>
</dbReference>
<dbReference type="Pfam" id="PF14765">
    <property type="entry name" value="PS-DH"/>
    <property type="match status" value="1"/>
</dbReference>
<dbReference type="InterPro" id="IPR016039">
    <property type="entry name" value="Thiolase-like"/>
</dbReference>
<dbReference type="Pfam" id="PF16197">
    <property type="entry name" value="KAsynt_C_assoc"/>
    <property type="match status" value="1"/>
</dbReference>
<protein>
    <submittedName>
        <fullName evidence="12">Uncharacterized protein</fullName>
    </submittedName>
</protein>
<gene>
    <name evidence="12" type="ORF">OIDMADRAFT_37954</name>
</gene>
<dbReference type="Pfam" id="PF21089">
    <property type="entry name" value="PKS_DH_N"/>
    <property type="match status" value="1"/>
</dbReference>
<dbReference type="OrthoDB" id="329835at2759"/>
<evidence type="ECO:0000256" key="3">
    <source>
        <dbReference type="ARBA" id="ARBA00022679"/>
    </source>
</evidence>
<evidence type="ECO:0000256" key="6">
    <source>
        <dbReference type="ARBA" id="ARBA00023268"/>
    </source>
</evidence>
<keyword evidence="3" id="KW-0808">Transferase</keyword>
<dbReference type="PROSITE" id="PS00606">
    <property type="entry name" value="KS3_1"/>
    <property type="match status" value="1"/>
</dbReference>
<dbReference type="InterPro" id="IPR001227">
    <property type="entry name" value="Ac_transferase_dom_sf"/>
</dbReference>
<dbReference type="EMBL" id="KN832870">
    <property type="protein sequence ID" value="KIN09038.1"/>
    <property type="molecule type" value="Genomic_DNA"/>
</dbReference>
<dbReference type="InterPro" id="IPR042104">
    <property type="entry name" value="PKS_dehydratase_sf"/>
</dbReference>
<evidence type="ECO:0000259" key="11">
    <source>
        <dbReference type="PROSITE" id="PS52019"/>
    </source>
</evidence>
<evidence type="ECO:0000256" key="2">
    <source>
        <dbReference type="ARBA" id="ARBA00022553"/>
    </source>
</evidence>
<dbReference type="InterPro" id="IPR036291">
    <property type="entry name" value="NAD(P)-bd_dom_sf"/>
</dbReference>
<dbReference type="InterPro" id="IPR014043">
    <property type="entry name" value="Acyl_transferase_dom"/>
</dbReference>
<keyword evidence="6" id="KW-0511">Multifunctional enzyme</keyword>
<dbReference type="Gene3D" id="3.40.366.10">
    <property type="entry name" value="Malonyl-Coenzyme A Acyl Carrier Protein, domain 2"/>
    <property type="match status" value="1"/>
</dbReference>
<dbReference type="FunFam" id="3.40.47.10:FF:000019">
    <property type="entry name" value="Polyketide synthase type I"/>
    <property type="match status" value="1"/>
</dbReference>
<dbReference type="InterPro" id="IPR036736">
    <property type="entry name" value="ACP-like_sf"/>
</dbReference>
<dbReference type="SUPFAM" id="SSF50129">
    <property type="entry name" value="GroES-like"/>
    <property type="match status" value="1"/>
</dbReference>
<feature type="active site" description="Proton acceptor; for dehydratase activity" evidence="8">
    <location>
        <position position="992"/>
    </location>
</feature>
<dbReference type="SMART" id="SM00827">
    <property type="entry name" value="PKS_AT"/>
    <property type="match status" value="1"/>
</dbReference>
<dbReference type="SUPFAM" id="SSF55048">
    <property type="entry name" value="Probable ACP-binding domain of malonyl-CoA ACP transacylase"/>
    <property type="match status" value="1"/>
</dbReference>
<evidence type="ECO:0000256" key="1">
    <source>
        <dbReference type="ARBA" id="ARBA00022450"/>
    </source>
</evidence>
<evidence type="ECO:0000259" key="9">
    <source>
        <dbReference type="PROSITE" id="PS50075"/>
    </source>
</evidence>
<dbReference type="InterPro" id="IPR029063">
    <property type="entry name" value="SAM-dependent_MTases_sf"/>
</dbReference>
<dbReference type="Gene3D" id="3.90.180.10">
    <property type="entry name" value="Medium-chain alcohol dehydrogenases, catalytic domain"/>
    <property type="match status" value="1"/>
</dbReference>
<dbReference type="STRING" id="913774.A0A0C3E3U1"/>
<evidence type="ECO:0000256" key="5">
    <source>
        <dbReference type="ARBA" id="ARBA00023002"/>
    </source>
</evidence>
<dbReference type="SUPFAM" id="SSF52151">
    <property type="entry name" value="FabD/lysophospholipase-like"/>
    <property type="match status" value="1"/>
</dbReference>
<dbReference type="Gene3D" id="3.40.50.150">
    <property type="entry name" value="Vaccinia Virus protein VP39"/>
    <property type="match status" value="1"/>
</dbReference>
<dbReference type="GO" id="GO:0006633">
    <property type="term" value="P:fatty acid biosynthetic process"/>
    <property type="evidence" value="ECO:0007669"/>
    <property type="project" value="InterPro"/>
</dbReference>
<dbReference type="InterPro" id="IPR020806">
    <property type="entry name" value="PKS_PP-bd"/>
</dbReference>
<feature type="region of interest" description="C-terminal hotdog fold" evidence="8">
    <location>
        <begin position="1122"/>
        <end position="1277"/>
    </location>
</feature>
<dbReference type="GO" id="GO:0030639">
    <property type="term" value="P:polyketide biosynthetic process"/>
    <property type="evidence" value="ECO:0007669"/>
    <property type="project" value="UniProtKB-ARBA"/>
</dbReference>
<dbReference type="SUPFAM" id="SSF51735">
    <property type="entry name" value="NAD(P)-binding Rossmann-fold domains"/>
    <property type="match status" value="2"/>
</dbReference>
<dbReference type="InterPro" id="IPR056501">
    <property type="entry name" value="NAD-bd_HRPKS_sdrA"/>
</dbReference>
<evidence type="ECO:0000256" key="8">
    <source>
        <dbReference type="PROSITE-ProRule" id="PRU01363"/>
    </source>
</evidence>
<keyword evidence="2" id="KW-0597">Phosphoprotein</keyword>
<feature type="domain" description="Carrier" evidence="9">
    <location>
        <begin position="2457"/>
        <end position="2534"/>
    </location>
</feature>
<reference evidence="13" key="2">
    <citation type="submission" date="2015-01" db="EMBL/GenBank/DDBJ databases">
        <title>Evolutionary Origins and Diversification of the Mycorrhizal Mutualists.</title>
        <authorList>
            <consortium name="DOE Joint Genome Institute"/>
            <consortium name="Mycorrhizal Genomics Consortium"/>
            <person name="Kohler A."/>
            <person name="Kuo A."/>
            <person name="Nagy L.G."/>
            <person name="Floudas D."/>
            <person name="Copeland A."/>
            <person name="Barry K.W."/>
            <person name="Cichocki N."/>
            <person name="Veneault-Fourrey C."/>
            <person name="LaButti K."/>
            <person name="Lindquist E.A."/>
            <person name="Lipzen A."/>
            <person name="Lundell T."/>
            <person name="Morin E."/>
            <person name="Murat C."/>
            <person name="Riley R."/>
            <person name="Ohm R."/>
            <person name="Sun H."/>
            <person name="Tunlid A."/>
            <person name="Henrissat B."/>
            <person name="Grigoriev I.V."/>
            <person name="Hibbett D.S."/>
            <person name="Martin F."/>
        </authorList>
    </citation>
    <scope>NUCLEOTIDE SEQUENCE [LARGE SCALE GENOMIC DNA]</scope>
    <source>
        <strain evidence="13">Zn</strain>
    </source>
</reference>
<dbReference type="Gene3D" id="3.10.129.110">
    <property type="entry name" value="Polyketide synthase dehydratase"/>
    <property type="match status" value="1"/>
</dbReference>
<evidence type="ECO:0000259" key="10">
    <source>
        <dbReference type="PROSITE" id="PS52004"/>
    </source>
</evidence>
<accession>A0A0C3E3U1</accession>
<dbReference type="InterPro" id="IPR013217">
    <property type="entry name" value="Methyltransf_12"/>
</dbReference>
<dbReference type="InterPro" id="IPR014031">
    <property type="entry name" value="Ketoacyl_synth_C"/>
</dbReference>
<dbReference type="Pfam" id="PF00109">
    <property type="entry name" value="ketoacyl-synt"/>
    <property type="match status" value="1"/>
</dbReference>
<dbReference type="InterPro" id="IPR016036">
    <property type="entry name" value="Malonyl_transacylase_ACP-bd"/>
</dbReference>
<dbReference type="InterPro" id="IPR009081">
    <property type="entry name" value="PP-bd_ACP"/>
</dbReference>
<dbReference type="InterPro" id="IPR020807">
    <property type="entry name" value="PKS_DH"/>
</dbReference>
<evidence type="ECO:0000313" key="13">
    <source>
        <dbReference type="Proteomes" id="UP000054321"/>
    </source>
</evidence>
<dbReference type="Gene3D" id="3.40.50.720">
    <property type="entry name" value="NAD(P)-binding Rossmann-like Domain"/>
    <property type="match status" value="2"/>
</dbReference>
<dbReference type="InterPro" id="IPR032821">
    <property type="entry name" value="PKS_assoc"/>
</dbReference>
<dbReference type="SMART" id="SM00823">
    <property type="entry name" value="PKS_PP"/>
    <property type="match status" value="1"/>
</dbReference>
<feature type="active site" description="Proton donor; for dehydratase activity" evidence="8">
    <location>
        <position position="1187"/>
    </location>
</feature>
<dbReference type="CDD" id="cd02440">
    <property type="entry name" value="AdoMet_MTases"/>
    <property type="match status" value="1"/>
</dbReference>
<dbReference type="InterPro" id="IPR057326">
    <property type="entry name" value="KR_dom"/>
</dbReference>
<dbReference type="GO" id="GO:0031177">
    <property type="term" value="F:phosphopantetheine binding"/>
    <property type="evidence" value="ECO:0007669"/>
    <property type="project" value="InterPro"/>
</dbReference>
<dbReference type="InterPro" id="IPR020843">
    <property type="entry name" value="ER"/>
</dbReference>
<dbReference type="InterPro" id="IPR050091">
    <property type="entry name" value="PKS_NRPS_Biosynth_Enz"/>
</dbReference>
<dbReference type="Proteomes" id="UP000054321">
    <property type="component" value="Unassembled WGS sequence"/>
</dbReference>
<sequence length="2542" mass="280968">MSNHDREEGKLSTPIAIIGMSCRFPGYSNSTENLWNMLAKGQAGWTKGSEGRFEIDAHYHPATEMQGTEKMNTNGGHFLKEDLSRFDSKFFGISPVEAKAMDPQQRLQLETAYEAVENAGIKMEDLAGSNTSVFISTFNSDYERILSRDPENLPLYQATGCGTAFLSNRLSYFFDLNGPSVTLDTGCSSSLVALHLACQSIKNGESQLAIVGASNLILDPEFMIEMSNLKFLSDTGRCYSFDHRGNGYGRGEGVANIVLKSLHDACRDGDPIRAVIRNTIVNHDGHTTGITMPSQEAQERLIATAYERAGLSFSHTGYIEAHGTGTNVGDYIEAAAIANTLAHERSPENPIYVGSIKSNIGHLECCSGIAGVIKTVLILEKGFIPPNLNYRYPNMKISLDKLHIKIPTLLTPWPGSGLRRASVNSFGFGGTNAHAILDDAQSYLQTQGHVYHASIDFKRTSLIPHGPPLCVRPRKRLLTLSARNENSAKLMALRLKIYVSERAELDQEKLLESLCYTCFNRRSQFAYKLAIPASTIFELIAALDIMLLKPRHPIARPRIGFCFTGQGAQWYAMGRSLIESYHSFKDTLIRAEVCLRDMGAPWFLIDELLKGEDVSLVASAALGQPLCTALQIAFVDLLASWNISPTAVLGHSSGEIAAAYACGALSLEEAMQVAYFRGFCVQTARKAGVLPKAGMMAVGLSEDEIATYISCIPVSCGRVVVACVNSPTSITVSGDDTAVRKLQEILNAQDIFNRKLIVETAYHSHHMKAISGEYYEKILKINPKVNTAAIFMSSVKATTMHGSELDASYWVKNLESQVKFSQAILGLCSRNYATNDAAPTNLTISPSSSTVDILLEIGPHAALAGPIKQILKSSMVKENHIKYLASLVRSKDATECAIELAAELFTEGYPVNINSVNQINIRSKQLLLTDLPPYPWDHTTGYWHESRLSAEYRKRSIAKHHLLGIHSPDFNPLEPSWRQIIRISELPWIGEHKLFSKIVFPVAGYIAAVIEALKEQRTASEAQKSNVKYVFRDISIDKDLILTDNPDGVELKLSLGSSQEPVSGWRQFQIFSYTANQGWLRHCSGYVVLRFKEETGSIEYGGKSILETHCQMMFQEAATKCRNHLQPQQIYERLQTAGLDYGETFKNIVSTCTDASKSLSIIRIPDTAALMPGLVEMPHVIHPITLDSCFQTYCVALVGEELQSIMSPKFIESLTINDDICRKPGGELQVVTSLSSTSSFGCTADILVKDLNVADSLNSVIFVRGIYFETVPNTTKEAVPQIKQVCQKMKWALDIDHLSLNDAMGLDGDESLIKPAVHSTNILDMASDFLIRKCLDELDEGVDFDRALEHHKHLYRWMKQYASENPPQRVPSQIDLQEQINSYGPTGQMIYRLGSRLPAIIRGEAEPLSLMLEDDLISQFYVDDEHVRCYDHMRRYIDLLAHKRPDMKILEIGAGTGGATASILETLGVDKAASFSQYDFADIASWSLERAEAKFSAWASKMHFKKLNIDISPGDQGFKEGSYDLVIVANIFHATSNLNKALLHIRGLLKPSGKLLLLTTTRVALYVNIIYGTLPQWWRGINDDRKISAIGDKEEWDSLLKNAGFSGTDSFTPAYAQDKDYQYAVLLSSVALDSFPVKYRDMEIICHNEYTDAMSTLPTVLSETIGPSLCKLTTVQTSNPSGKWCIFLGELHASIIGSERESDFNFVKRMLSTATGVLWLTSGATMESTLPRASLVQGLARTVRLENEALRFVTLDLDSNRHISAKETASIIKRLFECSFHSSQSNEYTEYEYAERAGRVYIPRVIEDDAVNSCLGVTNIQSTLINVPFLRSGYTLKLQTSNVREDKSLKWVEDEMLIGFVAHDEITLEPRAASLNQCHVRKYCGRQGSVRIYGDFSGIVTNVGTNAISQFQIGDRVCGWSESDLTSSVNIKATSVQLIPDWMSFEEAASIPVTYITAYYALIYLGRIRKGESILIHGASDAVGQAAIYIAKYYESDIYITVRDEEEKEFMKEKFGILDNRIFSAHLTTFEQGLKKSTSGKGVDIVLITLSDSELEAPCKSLAPFGRLIDLVERRSAEHMFTDFRRNITYSSVDLPQLLFYSELADTFMKSIFTMLRGGVVGLISPIKTYAPSEMVTALTCMQNKKPIGISMIKIDANAQVKVLPRPSSQARLQDDASYIVVGGLGGLGRAICRWMTSLKAKNIIVISRSGLNNEPSSAFAAEMRLAGVNFAVYQSNIADAGQLAAVISRCTKEMPRIRGVIQSAMVLKDSTLDNMSHEDFQEAINPKVQGTVNLHNALSDIPLDFFIMVSSLVGIVGNSGQCSYAAGCAFQDAFAHYRRSKGLPAHSLDCGMIESAGYVSENPKIARHLLSLGWVPVKLHEFLAVLNTIITESTCSVDECQTLVGLSGSKYLSGTILRDAKFTHLQLTSHISGEAVQGSEDVNVRRALCKALTPARALDLVQNALLMKISQLLSIPVREISPSQTFVELGADSLMAVELRNWISKELDAIVQVFEITRKSPIIIFARLLVERSSLVNLKPL</sequence>
<dbReference type="SMART" id="SM00829">
    <property type="entry name" value="PKS_ER"/>
    <property type="match status" value="1"/>
</dbReference>
<evidence type="ECO:0000313" key="12">
    <source>
        <dbReference type="EMBL" id="KIN09038.1"/>
    </source>
</evidence>
<dbReference type="CDD" id="cd05195">
    <property type="entry name" value="enoyl_red"/>
    <property type="match status" value="1"/>
</dbReference>
<keyword evidence="7" id="KW-0012">Acyltransferase</keyword>
<dbReference type="HOGENOM" id="CLU_000022_31_0_1"/>
<dbReference type="PROSITE" id="PS52019">
    <property type="entry name" value="PKS_MFAS_DH"/>
    <property type="match status" value="1"/>
</dbReference>
<dbReference type="CDD" id="cd00833">
    <property type="entry name" value="PKS"/>
    <property type="match status" value="1"/>
</dbReference>
<proteinExistence type="predicted"/>
<dbReference type="GO" id="GO:0004315">
    <property type="term" value="F:3-oxoacyl-[acyl-carrier-protein] synthase activity"/>
    <property type="evidence" value="ECO:0007669"/>
    <property type="project" value="InterPro"/>
</dbReference>
<dbReference type="SMART" id="SM00826">
    <property type="entry name" value="PKS_DH"/>
    <property type="match status" value="1"/>
</dbReference>
<dbReference type="InterPro" id="IPR006162">
    <property type="entry name" value="Ppantetheine_attach_site"/>
</dbReference>
<dbReference type="GO" id="GO:0004312">
    <property type="term" value="F:fatty acid synthase activity"/>
    <property type="evidence" value="ECO:0007669"/>
    <property type="project" value="TreeGrafter"/>
</dbReference>
<dbReference type="PROSITE" id="PS52004">
    <property type="entry name" value="KS3_2"/>
    <property type="match status" value="1"/>
</dbReference>
<dbReference type="Pfam" id="PF08659">
    <property type="entry name" value="KR"/>
    <property type="match status" value="1"/>
</dbReference>
<evidence type="ECO:0000256" key="7">
    <source>
        <dbReference type="ARBA" id="ARBA00023315"/>
    </source>
</evidence>
<dbReference type="SUPFAM" id="SSF53335">
    <property type="entry name" value="S-adenosyl-L-methionine-dependent methyltransferases"/>
    <property type="match status" value="1"/>
</dbReference>
<dbReference type="InterPro" id="IPR020841">
    <property type="entry name" value="PKS_Beta-ketoAc_synthase_dom"/>
</dbReference>
<dbReference type="SMART" id="SM00822">
    <property type="entry name" value="PKS_KR"/>
    <property type="match status" value="1"/>
</dbReference>
<dbReference type="Pfam" id="PF23297">
    <property type="entry name" value="ACP_SdgA_C"/>
    <property type="match status" value="1"/>
</dbReference>
<dbReference type="Pfam" id="PF00698">
    <property type="entry name" value="Acyl_transf_1"/>
    <property type="match status" value="1"/>
</dbReference>
<dbReference type="PROSITE" id="PS50075">
    <property type="entry name" value="CARRIER"/>
    <property type="match status" value="1"/>
</dbReference>
<name>A0A0C3E3U1_OIDMZ</name>
<dbReference type="InParanoid" id="A0A0C3E3U1"/>
<feature type="domain" description="PKS/mFAS DH" evidence="11">
    <location>
        <begin position="960"/>
        <end position="1277"/>
    </location>
</feature>
<dbReference type="PANTHER" id="PTHR43775">
    <property type="entry name" value="FATTY ACID SYNTHASE"/>
    <property type="match status" value="1"/>
</dbReference>
<keyword evidence="4" id="KW-0521">NADP</keyword>
<dbReference type="Pfam" id="PF08242">
    <property type="entry name" value="Methyltransf_12"/>
    <property type="match status" value="1"/>
</dbReference>
<dbReference type="InterPro" id="IPR049900">
    <property type="entry name" value="PKS_mFAS_DH"/>
</dbReference>
<dbReference type="Pfam" id="PF02801">
    <property type="entry name" value="Ketoacyl-synt_C"/>
    <property type="match status" value="1"/>
</dbReference>
<dbReference type="InterPro" id="IPR016035">
    <property type="entry name" value="Acyl_Trfase/lysoPLipase"/>
</dbReference>
<keyword evidence="13" id="KW-1185">Reference proteome</keyword>
<dbReference type="Pfam" id="PF23114">
    <property type="entry name" value="NAD-bd_HRPKS_sdrA"/>
    <property type="match status" value="1"/>
</dbReference>
<dbReference type="PANTHER" id="PTHR43775:SF29">
    <property type="entry name" value="ASPERFURANONE POLYKETIDE SYNTHASE AFOG-RELATED"/>
    <property type="match status" value="1"/>
</dbReference>
<dbReference type="InterPro" id="IPR014030">
    <property type="entry name" value="Ketoacyl_synth_N"/>
</dbReference>
<dbReference type="InterPro" id="IPR049552">
    <property type="entry name" value="PKS_DH_N"/>
</dbReference>
<dbReference type="InterPro" id="IPR049551">
    <property type="entry name" value="PKS_DH_C"/>
</dbReference>
<dbReference type="Gene3D" id="1.10.1200.10">
    <property type="entry name" value="ACP-like"/>
    <property type="match status" value="1"/>
</dbReference>
<dbReference type="SUPFAM" id="SSF47336">
    <property type="entry name" value="ACP-like"/>
    <property type="match status" value="1"/>
</dbReference>
<dbReference type="InterPro" id="IPR018201">
    <property type="entry name" value="Ketoacyl_synth_AS"/>
</dbReference>
<evidence type="ECO:0000256" key="4">
    <source>
        <dbReference type="ARBA" id="ARBA00022857"/>
    </source>
</evidence>
<organism evidence="12 13">
    <name type="scientific">Oidiodendron maius (strain Zn)</name>
    <dbReference type="NCBI Taxonomy" id="913774"/>
    <lineage>
        <taxon>Eukaryota</taxon>
        <taxon>Fungi</taxon>
        <taxon>Dikarya</taxon>
        <taxon>Ascomycota</taxon>
        <taxon>Pezizomycotina</taxon>
        <taxon>Leotiomycetes</taxon>
        <taxon>Leotiomycetes incertae sedis</taxon>
        <taxon>Myxotrichaceae</taxon>
        <taxon>Oidiodendron</taxon>
    </lineage>
</organism>